<reference evidence="7 8" key="1">
    <citation type="submission" date="2021-11" db="EMBL/GenBank/DDBJ databases">
        <title>Draft genome sequence of Paenibacillus profundus YoMME, a new Gram-positive bacteria with exoelectrogenic properties.</title>
        <authorList>
            <person name="Hubenova Y."/>
            <person name="Hubenova E."/>
            <person name="Manasiev Y."/>
            <person name="Peykov S."/>
            <person name="Mitov M."/>
        </authorList>
    </citation>
    <scope>NUCLEOTIDE SEQUENCE [LARGE SCALE GENOMIC DNA]</scope>
    <source>
        <strain evidence="7 8">YoMME</strain>
    </source>
</reference>
<dbReference type="Proteomes" id="UP001199916">
    <property type="component" value="Unassembled WGS sequence"/>
</dbReference>
<evidence type="ECO:0000313" key="7">
    <source>
        <dbReference type="EMBL" id="MCE5171255.1"/>
    </source>
</evidence>
<evidence type="ECO:0000256" key="4">
    <source>
        <dbReference type="ARBA" id="ARBA00022989"/>
    </source>
</evidence>
<keyword evidence="3 6" id="KW-0812">Transmembrane</keyword>
<evidence type="ECO:0000256" key="1">
    <source>
        <dbReference type="ARBA" id="ARBA00004141"/>
    </source>
</evidence>
<name>A0ABS8YLN3_9BACL</name>
<dbReference type="InterPro" id="IPR006696">
    <property type="entry name" value="DUF423"/>
</dbReference>
<evidence type="ECO:0000313" key="8">
    <source>
        <dbReference type="Proteomes" id="UP001199916"/>
    </source>
</evidence>
<accession>A0ABS8YLN3</accession>
<feature type="transmembrane region" description="Helical" evidence="6">
    <location>
        <begin position="76"/>
        <end position="95"/>
    </location>
</feature>
<protein>
    <submittedName>
        <fullName evidence="7">DUF423 domain-containing protein</fullName>
    </submittedName>
</protein>
<comment type="subcellular location">
    <subcellularLocation>
        <location evidence="1">Membrane</location>
        <topology evidence="1">Multi-pass membrane protein</topology>
    </subcellularLocation>
</comment>
<dbReference type="PANTHER" id="PTHR43461">
    <property type="entry name" value="TRANSMEMBRANE PROTEIN 256"/>
    <property type="match status" value="1"/>
</dbReference>
<sequence>MLRRYTMIGSLNALLSVALGAFGAHIMKGYLTAERMATYETAVQYHIAHALGLILIAILADKLADRQKVLWAARLIWIGIIIFSGSLYLLCFTGVGMLGAITPIGGVALIAGWFMLALAARR</sequence>
<proteinExistence type="inferred from homology"/>
<dbReference type="PANTHER" id="PTHR43461:SF1">
    <property type="entry name" value="TRANSMEMBRANE PROTEIN 256"/>
    <property type="match status" value="1"/>
</dbReference>
<evidence type="ECO:0000256" key="3">
    <source>
        <dbReference type="ARBA" id="ARBA00022692"/>
    </source>
</evidence>
<evidence type="ECO:0000256" key="5">
    <source>
        <dbReference type="ARBA" id="ARBA00023136"/>
    </source>
</evidence>
<comment type="similarity">
    <text evidence="2">Belongs to the UPF0382 family.</text>
</comment>
<feature type="transmembrane region" description="Helical" evidence="6">
    <location>
        <begin position="47"/>
        <end position="64"/>
    </location>
</feature>
<gene>
    <name evidence="7" type="ORF">LQV63_18305</name>
</gene>
<feature type="transmembrane region" description="Helical" evidence="6">
    <location>
        <begin position="101"/>
        <end position="120"/>
    </location>
</feature>
<organism evidence="7 8">
    <name type="scientific">Paenibacillus profundus</name>
    <dbReference type="NCBI Taxonomy" id="1173085"/>
    <lineage>
        <taxon>Bacteria</taxon>
        <taxon>Bacillati</taxon>
        <taxon>Bacillota</taxon>
        <taxon>Bacilli</taxon>
        <taxon>Bacillales</taxon>
        <taxon>Paenibacillaceae</taxon>
        <taxon>Paenibacillus</taxon>
    </lineage>
</organism>
<dbReference type="RefSeq" id="WP_019422727.1">
    <property type="nucleotide sequence ID" value="NZ_JAJNBZ010000016.1"/>
</dbReference>
<evidence type="ECO:0000256" key="2">
    <source>
        <dbReference type="ARBA" id="ARBA00009694"/>
    </source>
</evidence>
<dbReference type="EMBL" id="JAJNBZ010000016">
    <property type="protein sequence ID" value="MCE5171255.1"/>
    <property type="molecule type" value="Genomic_DNA"/>
</dbReference>
<keyword evidence="4 6" id="KW-1133">Transmembrane helix</keyword>
<dbReference type="Pfam" id="PF04241">
    <property type="entry name" value="DUF423"/>
    <property type="match status" value="1"/>
</dbReference>
<keyword evidence="8" id="KW-1185">Reference proteome</keyword>
<evidence type="ECO:0000256" key="6">
    <source>
        <dbReference type="SAM" id="Phobius"/>
    </source>
</evidence>
<comment type="caution">
    <text evidence="7">The sequence shown here is derived from an EMBL/GenBank/DDBJ whole genome shotgun (WGS) entry which is preliminary data.</text>
</comment>
<keyword evidence="5 6" id="KW-0472">Membrane</keyword>